<proteinExistence type="predicted"/>
<dbReference type="PANTHER" id="PTHR42815">
    <property type="entry name" value="FAD-BINDING, PUTATIVE (AFU_ORTHOLOGUE AFUA_6G07600)-RELATED"/>
    <property type="match status" value="1"/>
</dbReference>
<dbReference type="InterPro" id="IPR012349">
    <property type="entry name" value="Split_barrel_FMN-bd"/>
</dbReference>
<protein>
    <submittedName>
        <fullName evidence="2">Pyridoxamine 5'-phosphate oxidase family protein</fullName>
    </submittedName>
</protein>
<evidence type="ECO:0000313" key="2">
    <source>
        <dbReference type="EMBL" id="MFC3103716.1"/>
    </source>
</evidence>
<sequence length="219" mass="24723">MSRLYGDAQRALQDRFETRALADRIEDVAMNTVIDDEAAGFIESRDLFFLSTVDDRGRPTVSYKGGAPGFVRVLDAHTIAFPNYDGNGMYLSMGNASSHAEVGLLFIDFEHPHRLRVQGRAQVSADDPLLEQWPGADLLVRVQIHELWQNCPRYIHKYQRVSSSRYVPQTDRPAPLAGWKRIDGMQDVLNTADQTKALREGYLTEDEWVDKIKAGDPDA</sequence>
<comment type="caution">
    <text evidence="2">The sequence shown here is derived from an EMBL/GenBank/DDBJ whole genome shotgun (WGS) entry which is preliminary data.</text>
</comment>
<evidence type="ECO:0000313" key="3">
    <source>
        <dbReference type="Proteomes" id="UP001595462"/>
    </source>
</evidence>
<feature type="domain" description="Pyridoxamine 5'-phosphate oxidase N-terminal" evidence="1">
    <location>
        <begin position="34"/>
        <end position="133"/>
    </location>
</feature>
<evidence type="ECO:0000259" key="1">
    <source>
        <dbReference type="Pfam" id="PF01243"/>
    </source>
</evidence>
<dbReference type="Gene3D" id="2.30.110.10">
    <property type="entry name" value="Electron Transport, Fmn-binding Protein, Chain A"/>
    <property type="match status" value="1"/>
</dbReference>
<organism evidence="2 3">
    <name type="scientific">Salinisphaera aquimarina</name>
    <dbReference type="NCBI Taxonomy" id="2094031"/>
    <lineage>
        <taxon>Bacteria</taxon>
        <taxon>Pseudomonadati</taxon>
        <taxon>Pseudomonadota</taxon>
        <taxon>Gammaproteobacteria</taxon>
        <taxon>Salinisphaerales</taxon>
        <taxon>Salinisphaeraceae</taxon>
        <taxon>Salinisphaera</taxon>
    </lineage>
</organism>
<keyword evidence="3" id="KW-1185">Reference proteome</keyword>
<accession>A0ABV7EP99</accession>
<gene>
    <name evidence="2" type="ORF">ACFOSU_07410</name>
</gene>
<dbReference type="PANTHER" id="PTHR42815:SF2">
    <property type="entry name" value="FAD-BINDING, PUTATIVE (AFU_ORTHOLOGUE AFUA_6G07600)-RELATED"/>
    <property type="match status" value="1"/>
</dbReference>
<dbReference type="RefSeq" id="WP_380688009.1">
    <property type="nucleotide sequence ID" value="NZ_JBHRSS010000003.1"/>
</dbReference>
<dbReference type="EMBL" id="JBHRSS010000003">
    <property type="protein sequence ID" value="MFC3103716.1"/>
    <property type="molecule type" value="Genomic_DNA"/>
</dbReference>
<reference evidence="3" key="1">
    <citation type="journal article" date="2019" name="Int. J. Syst. Evol. Microbiol.">
        <title>The Global Catalogue of Microorganisms (GCM) 10K type strain sequencing project: providing services to taxonomists for standard genome sequencing and annotation.</title>
        <authorList>
            <consortium name="The Broad Institute Genomics Platform"/>
            <consortium name="The Broad Institute Genome Sequencing Center for Infectious Disease"/>
            <person name="Wu L."/>
            <person name="Ma J."/>
        </authorList>
    </citation>
    <scope>NUCLEOTIDE SEQUENCE [LARGE SCALE GENOMIC DNA]</scope>
    <source>
        <strain evidence="3">KCTC 52640</strain>
    </source>
</reference>
<dbReference type="SUPFAM" id="SSF50475">
    <property type="entry name" value="FMN-binding split barrel"/>
    <property type="match status" value="1"/>
</dbReference>
<dbReference type="Pfam" id="PF01243">
    <property type="entry name" value="PNPOx_N"/>
    <property type="match status" value="1"/>
</dbReference>
<dbReference type="InterPro" id="IPR011576">
    <property type="entry name" value="Pyridox_Oxase_N"/>
</dbReference>
<name>A0ABV7EP99_9GAMM</name>
<dbReference type="Proteomes" id="UP001595462">
    <property type="component" value="Unassembled WGS sequence"/>
</dbReference>